<dbReference type="AlphaFoldDB" id="A0A023PYT8"/>
<dbReference type="RefSeq" id="WP_039609836.1">
    <property type="nucleotide sequence ID" value="NZ_JWIC01000006.1"/>
</dbReference>
<sequence length="286" mass="32035">MQNTTKILSILGLTATISSSFVYAQGHENSAIRVMIDQQGTPYLHKDDNVGTWQAIPLPYYQKAVAASGGYFHYRHESGNSPGYAFDEEATFAVGEYGMIFRYQNDAWQHIFGCWDARDVSSHSPKYAYCVNASGDLKRFNLNNGNFGGSYGIDGKKITKVDVNRQGDVWALTQDNGVYVRRGDHWSQVEVVCPRACSFKDIAVGAGQIYLTAHIVKNTLGEQQVYQLNGSKLEKFGDFYNIEVDRDNTIWAISNESRTLHYKRPGMINFIEDHRINSVSANDIGG</sequence>
<reference evidence="3 4" key="3">
    <citation type="submission" date="2014-12" db="EMBL/GenBank/DDBJ databases">
        <title>Draft Genome Sequence of Pseudoalteromonas luteoviolacea HI1.</title>
        <authorList>
            <person name="Asahina A.Y."/>
            <person name="Hadfield M.G."/>
        </authorList>
    </citation>
    <scope>NUCLEOTIDE SEQUENCE [LARGE SCALE GENOMIC DNA]</scope>
    <source>
        <strain evidence="3 4">HI1</strain>
    </source>
</reference>
<dbReference type="Proteomes" id="UP000031327">
    <property type="component" value="Unassembled WGS sequence"/>
</dbReference>
<gene>
    <name evidence="3" type="ORF">JF50_12745</name>
</gene>
<accession>A0A023PYT8</accession>
<feature type="signal peptide" evidence="1">
    <location>
        <begin position="1"/>
        <end position="24"/>
    </location>
</feature>
<reference evidence="2" key="1">
    <citation type="journal article" date="2012" name="Sci. Rep.">
        <title>Recruitment in the sea: bacterial genes required for inducing larval settlement in a polychaete worm.</title>
        <authorList>
            <person name="Huang Y."/>
            <person name="Callahan S."/>
            <person name="Hadfield M.G."/>
        </authorList>
    </citation>
    <scope>NUCLEOTIDE SEQUENCE</scope>
    <source>
        <strain evidence="2">HI1</strain>
    </source>
</reference>
<dbReference type="SUPFAM" id="SSF101898">
    <property type="entry name" value="NHL repeat"/>
    <property type="match status" value="1"/>
</dbReference>
<evidence type="ECO:0000256" key="1">
    <source>
        <dbReference type="SAM" id="SignalP"/>
    </source>
</evidence>
<evidence type="ECO:0008006" key="5">
    <source>
        <dbReference type="Google" id="ProtNLM"/>
    </source>
</evidence>
<dbReference type="OrthoDB" id="6282883at2"/>
<feature type="chain" id="PRO_5007368231" description="WG repeat-containing protein" evidence="1">
    <location>
        <begin position="25"/>
        <end position="286"/>
    </location>
</feature>
<evidence type="ECO:0000313" key="4">
    <source>
        <dbReference type="Proteomes" id="UP000031327"/>
    </source>
</evidence>
<dbReference type="EMBL" id="KF724687">
    <property type="protein sequence ID" value="AHX39685.1"/>
    <property type="molecule type" value="Genomic_DNA"/>
</dbReference>
<reference evidence="2" key="2">
    <citation type="journal article" date="2014" name="Science">
        <title>Marine tubeworm metamorphosis induced by arrays of bacterial phage tail-like structures.</title>
        <authorList>
            <person name="Shikuma N.J."/>
            <person name="Pilhofer M."/>
            <person name="Weiss G.L."/>
            <person name="Hadfield M.G."/>
            <person name="Jensen G.J."/>
            <person name="Newman D.K."/>
        </authorList>
    </citation>
    <scope>NUCLEOTIDE SEQUENCE</scope>
    <source>
        <strain evidence="2">HI1</strain>
    </source>
</reference>
<organism evidence="2">
    <name type="scientific">Pseudoalteromonas luteoviolacea</name>
    <dbReference type="NCBI Taxonomy" id="43657"/>
    <lineage>
        <taxon>Bacteria</taxon>
        <taxon>Pseudomonadati</taxon>
        <taxon>Pseudomonadota</taxon>
        <taxon>Gammaproteobacteria</taxon>
        <taxon>Alteromonadales</taxon>
        <taxon>Pseudoalteromonadaceae</taxon>
        <taxon>Pseudoalteromonas</taxon>
    </lineage>
</organism>
<keyword evidence="1" id="KW-0732">Signal</keyword>
<evidence type="ECO:0000313" key="3">
    <source>
        <dbReference type="EMBL" id="KID56770.1"/>
    </source>
</evidence>
<dbReference type="EMBL" id="JWIC01000006">
    <property type="protein sequence ID" value="KID56770.1"/>
    <property type="molecule type" value="Genomic_DNA"/>
</dbReference>
<protein>
    <recommendedName>
        <fullName evidence="5">WG repeat-containing protein</fullName>
    </recommendedName>
</protein>
<name>A0A023PYT8_9GAMM</name>
<evidence type="ECO:0000313" key="2">
    <source>
        <dbReference type="EMBL" id="AHX39685.1"/>
    </source>
</evidence>
<proteinExistence type="predicted"/>